<dbReference type="GO" id="GO:0005840">
    <property type="term" value="C:ribosome"/>
    <property type="evidence" value="ECO:0007669"/>
    <property type="project" value="UniProtKB-KW"/>
</dbReference>
<dbReference type="SUPFAM" id="SSF55653">
    <property type="entry name" value="Ribosomal protein L9 C-domain"/>
    <property type="match status" value="1"/>
</dbReference>
<evidence type="ECO:0000256" key="8">
    <source>
        <dbReference type="SAM" id="Coils"/>
    </source>
</evidence>
<dbReference type="SUPFAM" id="SSF55658">
    <property type="entry name" value="L9 N-domain-like"/>
    <property type="match status" value="1"/>
</dbReference>
<reference evidence="10" key="2">
    <citation type="journal article" date="2021" name="PeerJ">
        <title>Extensive microbial diversity within the chicken gut microbiome revealed by metagenomics and culture.</title>
        <authorList>
            <person name="Gilroy R."/>
            <person name="Ravi A."/>
            <person name="Getino M."/>
            <person name="Pursley I."/>
            <person name="Horton D.L."/>
            <person name="Alikhan N.F."/>
            <person name="Baker D."/>
            <person name="Gharbi K."/>
            <person name="Hall N."/>
            <person name="Watson M."/>
            <person name="Adriaenssens E.M."/>
            <person name="Foster-Nyarko E."/>
            <person name="Jarju S."/>
            <person name="Secka A."/>
            <person name="Antonio M."/>
            <person name="Oren A."/>
            <person name="Chaudhuri R.R."/>
            <person name="La Ragione R."/>
            <person name="Hildebrand F."/>
            <person name="Pallen M.J."/>
        </authorList>
    </citation>
    <scope>NUCLEOTIDE SEQUENCE</scope>
    <source>
        <strain evidence="10">11159</strain>
    </source>
</reference>
<organism evidence="10 11">
    <name type="scientific">Candidatus Onthovivens merdipullorum</name>
    <dbReference type="NCBI Taxonomy" id="2840889"/>
    <lineage>
        <taxon>Bacteria</taxon>
        <taxon>Bacillati</taxon>
        <taxon>Bacillota</taxon>
        <taxon>Bacilli</taxon>
        <taxon>Bacillales</taxon>
        <taxon>Candidatus Onthovivens</taxon>
    </lineage>
</organism>
<dbReference type="NCBIfam" id="TIGR00158">
    <property type="entry name" value="L9"/>
    <property type="match status" value="1"/>
</dbReference>
<keyword evidence="5 7" id="KW-0687">Ribonucleoprotein</keyword>
<dbReference type="InterPro" id="IPR036791">
    <property type="entry name" value="Ribosomal_bL9_C_sf"/>
</dbReference>
<feature type="domain" description="Ribosomal protein L9" evidence="9">
    <location>
        <begin position="13"/>
        <end position="40"/>
    </location>
</feature>
<proteinExistence type="inferred from homology"/>
<keyword evidence="3 7" id="KW-0694">RNA-binding</keyword>
<comment type="caution">
    <text evidence="10">The sequence shown here is derived from an EMBL/GenBank/DDBJ whole genome shotgun (WGS) entry which is preliminary data.</text>
</comment>
<dbReference type="GO" id="GO:0006412">
    <property type="term" value="P:translation"/>
    <property type="evidence" value="ECO:0007669"/>
    <property type="project" value="UniProtKB-UniRule"/>
</dbReference>
<dbReference type="InterPro" id="IPR036935">
    <property type="entry name" value="Ribosomal_bL9_N_sf"/>
</dbReference>
<dbReference type="Gene3D" id="3.10.430.100">
    <property type="entry name" value="Ribosomal protein L9, C-terminal domain"/>
    <property type="match status" value="1"/>
</dbReference>
<evidence type="ECO:0000256" key="6">
    <source>
        <dbReference type="ARBA" id="ARBA00035292"/>
    </source>
</evidence>
<evidence type="ECO:0000313" key="10">
    <source>
        <dbReference type="EMBL" id="MBO8427411.1"/>
    </source>
</evidence>
<evidence type="ECO:0000256" key="5">
    <source>
        <dbReference type="ARBA" id="ARBA00023274"/>
    </source>
</evidence>
<sequence>MEIILLEDVKGIGKKGETKTVSDGYANNFLIPRKKALRKTAENVAMLNKQKEELENKLQEQKELALKNKETLEKMTLEFSAKAQKDGSMAGTISTKAIAEKLKSEYGIEIDKRKFVDKISVNAFGVTNLKIELFKDVFANIKVHVSEAK</sequence>
<dbReference type="PANTHER" id="PTHR21368">
    <property type="entry name" value="50S RIBOSOMAL PROTEIN L9"/>
    <property type="match status" value="1"/>
</dbReference>
<dbReference type="GO" id="GO:1990904">
    <property type="term" value="C:ribonucleoprotein complex"/>
    <property type="evidence" value="ECO:0007669"/>
    <property type="project" value="UniProtKB-KW"/>
</dbReference>
<feature type="coiled-coil region" evidence="8">
    <location>
        <begin position="37"/>
        <end position="75"/>
    </location>
</feature>
<dbReference type="InterPro" id="IPR000244">
    <property type="entry name" value="Ribosomal_bL9"/>
</dbReference>
<dbReference type="GO" id="GO:0003735">
    <property type="term" value="F:structural constituent of ribosome"/>
    <property type="evidence" value="ECO:0007669"/>
    <property type="project" value="InterPro"/>
</dbReference>
<reference evidence="10" key="1">
    <citation type="submission" date="2020-10" db="EMBL/GenBank/DDBJ databases">
        <authorList>
            <person name="Gilroy R."/>
        </authorList>
    </citation>
    <scope>NUCLEOTIDE SEQUENCE</scope>
    <source>
        <strain evidence="10">11159</strain>
    </source>
</reference>
<name>A0A9D9DJ34_9BACL</name>
<dbReference type="InterPro" id="IPR020070">
    <property type="entry name" value="Ribosomal_bL9_N"/>
</dbReference>
<protein>
    <recommendedName>
        <fullName evidence="6 7">Large ribosomal subunit protein bL9</fullName>
    </recommendedName>
</protein>
<evidence type="ECO:0000256" key="3">
    <source>
        <dbReference type="ARBA" id="ARBA00022884"/>
    </source>
</evidence>
<accession>A0A9D9DJ34</accession>
<dbReference type="InterPro" id="IPR009027">
    <property type="entry name" value="Ribosomal_bL9/RNase_H1_N"/>
</dbReference>
<keyword evidence="4 7" id="KW-0689">Ribosomal protein</keyword>
<dbReference type="InterPro" id="IPR020594">
    <property type="entry name" value="Ribosomal_bL9_bac/chp"/>
</dbReference>
<keyword evidence="8" id="KW-0175">Coiled coil</keyword>
<dbReference type="HAMAP" id="MF_00503">
    <property type="entry name" value="Ribosomal_bL9"/>
    <property type="match status" value="1"/>
</dbReference>
<dbReference type="Gene3D" id="3.40.5.10">
    <property type="entry name" value="Ribosomal protein L9, N-terminal domain"/>
    <property type="match status" value="1"/>
</dbReference>
<evidence type="ECO:0000259" key="9">
    <source>
        <dbReference type="PROSITE" id="PS00651"/>
    </source>
</evidence>
<dbReference type="PROSITE" id="PS00651">
    <property type="entry name" value="RIBOSOMAL_L9"/>
    <property type="match status" value="1"/>
</dbReference>
<evidence type="ECO:0000313" key="11">
    <source>
        <dbReference type="Proteomes" id="UP000823613"/>
    </source>
</evidence>
<gene>
    <name evidence="7 10" type="primary">rplI</name>
    <name evidence="10" type="ORF">IAC58_02485</name>
</gene>
<dbReference type="InterPro" id="IPR020069">
    <property type="entry name" value="Ribosomal_bL9_C"/>
</dbReference>
<dbReference type="Pfam" id="PF01281">
    <property type="entry name" value="Ribosomal_L9_N"/>
    <property type="match status" value="1"/>
</dbReference>
<comment type="similarity">
    <text evidence="1 7">Belongs to the bacterial ribosomal protein bL9 family.</text>
</comment>
<dbReference type="AlphaFoldDB" id="A0A9D9DJ34"/>
<keyword evidence="2 7" id="KW-0699">rRNA-binding</keyword>
<evidence type="ECO:0000256" key="1">
    <source>
        <dbReference type="ARBA" id="ARBA00010605"/>
    </source>
</evidence>
<evidence type="ECO:0000256" key="7">
    <source>
        <dbReference type="HAMAP-Rule" id="MF_00503"/>
    </source>
</evidence>
<comment type="function">
    <text evidence="7">Binds to the 23S rRNA.</text>
</comment>
<evidence type="ECO:0000256" key="2">
    <source>
        <dbReference type="ARBA" id="ARBA00022730"/>
    </source>
</evidence>
<evidence type="ECO:0000256" key="4">
    <source>
        <dbReference type="ARBA" id="ARBA00022980"/>
    </source>
</evidence>
<dbReference type="GO" id="GO:0019843">
    <property type="term" value="F:rRNA binding"/>
    <property type="evidence" value="ECO:0007669"/>
    <property type="project" value="UniProtKB-UniRule"/>
</dbReference>
<dbReference type="EMBL" id="JADIMY010000053">
    <property type="protein sequence ID" value="MBO8427411.1"/>
    <property type="molecule type" value="Genomic_DNA"/>
</dbReference>
<dbReference type="Proteomes" id="UP000823613">
    <property type="component" value="Unassembled WGS sequence"/>
</dbReference>
<dbReference type="Pfam" id="PF03948">
    <property type="entry name" value="Ribosomal_L9_C"/>
    <property type="match status" value="1"/>
</dbReference>